<sequence>MQIDIGFIQIKYRLVRPPLGYSLLDGEPLFLIMQMLDFKCWRSSGPDHSARLKHLCNVAGCSDTLKSRLSTSMSTT</sequence>
<accession>A0A411UEC9</accession>
<gene>
    <name evidence="1" type="ORF">E9161_02330</name>
</gene>
<dbReference type="AlphaFoldDB" id="A0A411UEC9"/>
<proteinExistence type="predicted"/>
<evidence type="ECO:0000313" key="2">
    <source>
        <dbReference type="Proteomes" id="UP000304895"/>
    </source>
</evidence>
<comment type="caution">
    <text evidence="1">The sequence shown here is derived from an EMBL/GenBank/DDBJ whole genome shotgun (WGS) entry which is preliminary data.</text>
</comment>
<name>A0A411UEC9_KLEPN</name>
<dbReference type="Proteomes" id="UP000304895">
    <property type="component" value="Unassembled WGS sequence"/>
</dbReference>
<evidence type="ECO:0000313" key="1">
    <source>
        <dbReference type="EMBL" id="THI34666.1"/>
    </source>
</evidence>
<dbReference type="EMBL" id="SSUJ01000001">
    <property type="protein sequence ID" value="THI34666.1"/>
    <property type="molecule type" value="Genomic_DNA"/>
</dbReference>
<reference evidence="1 2" key="1">
    <citation type="submission" date="2019-04" db="EMBL/GenBank/DDBJ databases">
        <authorList>
            <person name="Fouts D."/>
            <person name="Sutton G."/>
            <person name="Singh I."/>
            <person name="Nguyen K."/>
        </authorList>
    </citation>
    <scope>NUCLEOTIDE SEQUENCE [LARGE SCALE GENOMIC DNA]</scope>
    <source>
        <strain evidence="1 2">55</strain>
    </source>
</reference>
<protein>
    <submittedName>
        <fullName evidence="1">Uncharacterized protein</fullName>
    </submittedName>
</protein>
<organism evidence="1 2">
    <name type="scientific">Klebsiella pneumoniae subsp. pneumoniae</name>
    <dbReference type="NCBI Taxonomy" id="72407"/>
    <lineage>
        <taxon>Bacteria</taxon>
        <taxon>Pseudomonadati</taxon>
        <taxon>Pseudomonadota</taxon>
        <taxon>Gammaproteobacteria</taxon>
        <taxon>Enterobacterales</taxon>
        <taxon>Enterobacteriaceae</taxon>
        <taxon>Klebsiella/Raoultella group</taxon>
        <taxon>Klebsiella</taxon>
        <taxon>Klebsiella pneumoniae complex</taxon>
    </lineage>
</organism>